<feature type="chain" id="PRO_5021839167" evidence="1">
    <location>
        <begin position="22"/>
        <end position="263"/>
    </location>
</feature>
<dbReference type="GO" id="GO:0015288">
    <property type="term" value="F:porin activity"/>
    <property type="evidence" value="ECO:0007669"/>
    <property type="project" value="InterPro"/>
</dbReference>
<dbReference type="AlphaFoldDB" id="A0A547PKV2"/>
<dbReference type="Proteomes" id="UP000318590">
    <property type="component" value="Unassembled WGS sequence"/>
</dbReference>
<evidence type="ECO:0000313" key="3">
    <source>
        <dbReference type="EMBL" id="TRD14733.1"/>
    </source>
</evidence>
<gene>
    <name evidence="3" type="ORF">FEV53_18405</name>
</gene>
<evidence type="ECO:0000259" key="2">
    <source>
        <dbReference type="Pfam" id="PF13609"/>
    </source>
</evidence>
<protein>
    <submittedName>
        <fullName evidence="3">Porin</fullName>
    </submittedName>
</protein>
<comment type="caution">
    <text evidence="3">The sequence shown here is derived from an EMBL/GenBank/DDBJ whole genome shotgun (WGS) entry which is preliminary data.</text>
</comment>
<proteinExistence type="predicted"/>
<dbReference type="Gene3D" id="2.40.160.10">
    <property type="entry name" value="Porin"/>
    <property type="match status" value="1"/>
</dbReference>
<reference evidence="3 4" key="1">
    <citation type="submission" date="2019-06" db="EMBL/GenBank/DDBJ databases">
        <title>Paenimaribius caenipelagi gen. nov., sp. nov., isolated from a tidal flat.</title>
        <authorList>
            <person name="Yoon J.-H."/>
        </authorList>
    </citation>
    <scope>NUCLEOTIDE SEQUENCE [LARGE SCALE GENOMIC DNA]</scope>
    <source>
        <strain evidence="3 4">JBTF-M29</strain>
    </source>
</reference>
<dbReference type="InterPro" id="IPR023614">
    <property type="entry name" value="Porin_dom_sf"/>
</dbReference>
<keyword evidence="4" id="KW-1185">Reference proteome</keyword>
<feature type="domain" description="Porin" evidence="2">
    <location>
        <begin position="9"/>
        <end position="245"/>
    </location>
</feature>
<sequence>MSKTLLISTAIVAASALHATAEVELRPSASFGIKSTDAGHSWNADAVLGINVSASTTADDGTEVEAAFTIETGNLADSDGNGTTGSVVDPNIHIRGDWGEVYVIENGDDEAVFGFTTGLNSTSFKLEHNWDTDVSTLGLYQNFDQFRVGLEANTDEEYSVKLSYDNSIVNASAKVDQNSVFTVTGGVMQDNFSFGAEYNTLDEWSLNASYNSGLHSIKLVYEHDEDYLIEARYGLNDKLSLYADAKVEDQKDAEIALGVKLSF</sequence>
<dbReference type="SUPFAM" id="SSF56935">
    <property type="entry name" value="Porins"/>
    <property type="match status" value="1"/>
</dbReference>
<evidence type="ECO:0000313" key="4">
    <source>
        <dbReference type="Proteomes" id="UP000318590"/>
    </source>
</evidence>
<evidence type="ECO:0000256" key="1">
    <source>
        <dbReference type="SAM" id="SignalP"/>
    </source>
</evidence>
<dbReference type="OrthoDB" id="9760333at2"/>
<accession>A0A547PKV2</accession>
<dbReference type="Pfam" id="PF13609">
    <property type="entry name" value="Porin_4"/>
    <property type="match status" value="1"/>
</dbReference>
<dbReference type="GO" id="GO:0016020">
    <property type="term" value="C:membrane"/>
    <property type="evidence" value="ECO:0007669"/>
    <property type="project" value="InterPro"/>
</dbReference>
<feature type="signal peptide" evidence="1">
    <location>
        <begin position="1"/>
        <end position="21"/>
    </location>
</feature>
<dbReference type="RefSeq" id="WP_142836176.1">
    <property type="nucleotide sequence ID" value="NZ_VFSV01000065.1"/>
</dbReference>
<dbReference type="EMBL" id="VFSV01000065">
    <property type="protein sequence ID" value="TRD14733.1"/>
    <property type="molecule type" value="Genomic_DNA"/>
</dbReference>
<name>A0A547PKV2_9RHOB</name>
<dbReference type="InterPro" id="IPR033900">
    <property type="entry name" value="Gram_neg_porin_domain"/>
</dbReference>
<keyword evidence="1" id="KW-0732">Signal</keyword>
<organism evidence="3 4">
    <name type="scientific">Palleronia caenipelagi</name>
    <dbReference type="NCBI Taxonomy" id="2489174"/>
    <lineage>
        <taxon>Bacteria</taxon>
        <taxon>Pseudomonadati</taxon>
        <taxon>Pseudomonadota</taxon>
        <taxon>Alphaproteobacteria</taxon>
        <taxon>Rhodobacterales</taxon>
        <taxon>Roseobacteraceae</taxon>
        <taxon>Palleronia</taxon>
    </lineage>
</organism>